<dbReference type="InterPro" id="IPR013320">
    <property type="entry name" value="ConA-like_dom_sf"/>
</dbReference>
<dbReference type="SUPFAM" id="SSF49899">
    <property type="entry name" value="Concanavalin A-like lectins/glucanases"/>
    <property type="match status" value="1"/>
</dbReference>
<dbReference type="PROSITE" id="PS51762">
    <property type="entry name" value="GH16_2"/>
    <property type="match status" value="1"/>
</dbReference>
<dbReference type="Pfam" id="PF00722">
    <property type="entry name" value="Glyco_hydro_16"/>
    <property type="match status" value="1"/>
</dbReference>
<dbReference type="PANTHER" id="PTHR38121">
    <property type="entry name" value="GH16 DOMAIN-CONTAINING PROTEIN"/>
    <property type="match status" value="1"/>
</dbReference>
<evidence type="ECO:0000313" key="3">
    <source>
        <dbReference type="EMBL" id="WPB06215.1"/>
    </source>
</evidence>
<evidence type="ECO:0000256" key="1">
    <source>
        <dbReference type="SAM" id="SignalP"/>
    </source>
</evidence>
<feature type="domain" description="GH16" evidence="2">
    <location>
        <begin position="32"/>
        <end position="253"/>
    </location>
</feature>
<dbReference type="Gene3D" id="2.60.120.200">
    <property type="match status" value="1"/>
</dbReference>
<protein>
    <recommendedName>
        <fullName evidence="2">GH16 domain-containing protein</fullName>
    </recommendedName>
</protein>
<name>A0ABZ0P323_CERBT</name>
<dbReference type="GeneID" id="90644692"/>
<evidence type="ECO:0000313" key="4">
    <source>
        <dbReference type="Proteomes" id="UP001302367"/>
    </source>
</evidence>
<feature type="signal peptide" evidence="1">
    <location>
        <begin position="1"/>
        <end position="24"/>
    </location>
</feature>
<dbReference type="PANTHER" id="PTHR38121:SF2">
    <property type="entry name" value="ACYLTRANSFERASE 3 DOMAIN-CONTAINING PROTEIN"/>
    <property type="match status" value="1"/>
</dbReference>
<reference evidence="3 4" key="1">
    <citation type="submission" date="2023-09" db="EMBL/GenBank/DDBJ databases">
        <title>Complete-Gapless Cercospora beticola genome.</title>
        <authorList>
            <person name="Wyatt N.A."/>
            <person name="Spanner R.E."/>
            <person name="Bolton M.D."/>
        </authorList>
    </citation>
    <scope>NUCLEOTIDE SEQUENCE [LARGE SCALE GENOMIC DNA]</scope>
    <source>
        <strain evidence="3">Cb09-40</strain>
    </source>
</reference>
<organism evidence="3 4">
    <name type="scientific">Cercospora beticola</name>
    <name type="common">Sugarbeet leaf spot fungus</name>
    <dbReference type="NCBI Taxonomy" id="122368"/>
    <lineage>
        <taxon>Eukaryota</taxon>
        <taxon>Fungi</taxon>
        <taxon>Dikarya</taxon>
        <taxon>Ascomycota</taxon>
        <taxon>Pezizomycotina</taxon>
        <taxon>Dothideomycetes</taxon>
        <taxon>Dothideomycetidae</taxon>
        <taxon>Mycosphaerellales</taxon>
        <taxon>Mycosphaerellaceae</taxon>
        <taxon>Cercospora</taxon>
    </lineage>
</organism>
<keyword evidence="1" id="KW-0732">Signal</keyword>
<proteinExistence type="predicted"/>
<evidence type="ECO:0000259" key="2">
    <source>
        <dbReference type="PROSITE" id="PS51762"/>
    </source>
</evidence>
<sequence>MINMKYSIPWYLGLTTLVTTSASAQWVSTTTYTFSGNTLPTGLIASSDLIGDTADPSSTATYNHQFNTSNVQISDNFLHLIVPSNQTTSPIQCAEISTQISNILYASVRTSAILTNESGICNGMFFYHSDSQEIDIEWISDPDSVSNDNGTRVMQYTNQGQHGTEDAVEVNGVAPEDATTEVHEYRVDWVEGKSRFFVDGVFQQEMEMNVPTTGGQWVWNAWTNGDPSFTVGPPVNDAVFKIQKIVMMYNTTDDAGQQEGSSSGSGRVWPVLCGLVVTLLSLALMMC</sequence>
<feature type="chain" id="PRO_5045820112" description="GH16 domain-containing protein" evidence="1">
    <location>
        <begin position="25"/>
        <end position="287"/>
    </location>
</feature>
<gene>
    <name evidence="3" type="ORF">RHO25_010872</name>
</gene>
<keyword evidence="4" id="KW-1185">Reference proteome</keyword>
<dbReference type="InterPro" id="IPR000757">
    <property type="entry name" value="Beta-glucanase-like"/>
</dbReference>
<dbReference type="CDD" id="cd00413">
    <property type="entry name" value="Glyco_hydrolase_16"/>
    <property type="match status" value="1"/>
</dbReference>
<dbReference type="RefSeq" id="XP_065459409.1">
    <property type="nucleotide sequence ID" value="XM_065603337.1"/>
</dbReference>
<accession>A0ABZ0P323</accession>
<dbReference type="EMBL" id="CP134190">
    <property type="protein sequence ID" value="WPB06215.1"/>
    <property type="molecule type" value="Genomic_DNA"/>
</dbReference>
<dbReference type="Proteomes" id="UP001302367">
    <property type="component" value="Chromosome 7"/>
</dbReference>